<feature type="transmembrane region" description="Helical" evidence="1">
    <location>
        <begin position="169"/>
        <end position="189"/>
    </location>
</feature>
<keyword evidence="4" id="KW-1185">Reference proteome</keyword>
<evidence type="ECO:0000256" key="1">
    <source>
        <dbReference type="SAM" id="Phobius"/>
    </source>
</evidence>
<keyword evidence="1" id="KW-0472">Membrane</keyword>
<gene>
    <name evidence="3" type="ORF">HINF_LOCUS44528</name>
    <name evidence="2" type="ORF">HINF_LOCUS55490</name>
</gene>
<sequence>MQRKHNIFHLSIKISFQCRSFSIRFILTSEPLSKYINSENTAFINFNIVDIIPDRQYLGNIYYLFTQNDIYSSGVRSSLLPDQHNRCAGLSNAPARVQGVAARRRLPRAQCLSGKGQELQHYYLNVQQLIYKDSKITKIFPLSPTLSLSCVQTVQTETDASQVQPVKNIQWFVLGTVVLTAALVGVSAWKSWM</sequence>
<evidence type="ECO:0000313" key="4">
    <source>
        <dbReference type="Proteomes" id="UP001642409"/>
    </source>
</evidence>
<evidence type="ECO:0000313" key="3">
    <source>
        <dbReference type="EMBL" id="CAL6051765.1"/>
    </source>
</evidence>
<keyword evidence="1" id="KW-0812">Transmembrane</keyword>
<comment type="caution">
    <text evidence="2">The sequence shown here is derived from an EMBL/GenBank/DDBJ whole genome shotgun (WGS) entry which is preliminary data.</text>
</comment>
<reference evidence="3 4" key="2">
    <citation type="submission" date="2024-07" db="EMBL/GenBank/DDBJ databases">
        <authorList>
            <person name="Akdeniz Z."/>
        </authorList>
    </citation>
    <scope>NUCLEOTIDE SEQUENCE [LARGE SCALE GENOMIC DNA]</scope>
</reference>
<dbReference type="Proteomes" id="UP001642409">
    <property type="component" value="Unassembled WGS sequence"/>
</dbReference>
<name>A0AA86R0C2_9EUKA</name>
<dbReference type="EMBL" id="CAXDID020000189">
    <property type="protein sequence ID" value="CAL6051765.1"/>
    <property type="molecule type" value="Genomic_DNA"/>
</dbReference>
<reference evidence="2" key="1">
    <citation type="submission" date="2023-06" db="EMBL/GenBank/DDBJ databases">
        <authorList>
            <person name="Kurt Z."/>
        </authorList>
    </citation>
    <scope>NUCLEOTIDE SEQUENCE</scope>
</reference>
<evidence type="ECO:0000313" key="2">
    <source>
        <dbReference type="EMBL" id="CAI9967845.1"/>
    </source>
</evidence>
<dbReference type="EMBL" id="CATOUU010001030">
    <property type="protein sequence ID" value="CAI9967845.1"/>
    <property type="molecule type" value="Genomic_DNA"/>
</dbReference>
<organism evidence="2">
    <name type="scientific">Hexamita inflata</name>
    <dbReference type="NCBI Taxonomy" id="28002"/>
    <lineage>
        <taxon>Eukaryota</taxon>
        <taxon>Metamonada</taxon>
        <taxon>Diplomonadida</taxon>
        <taxon>Hexamitidae</taxon>
        <taxon>Hexamitinae</taxon>
        <taxon>Hexamita</taxon>
    </lineage>
</organism>
<protein>
    <submittedName>
        <fullName evidence="3">Hypothetical_protein</fullName>
    </submittedName>
</protein>
<proteinExistence type="predicted"/>
<accession>A0AA86R0C2</accession>
<dbReference type="AlphaFoldDB" id="A0AA86R0C2"/>
<keyword evidence="1" id="KW-1133">Transmembrane helix</keyword>